<dbReference type="InterPro" id="IPR004513">
    <property type="entry name" value="FtsX"/>
</dbReference>
<evidence type="ECO:0000313" key="15">
    <source>
        <dbReference type="Proteomes" id="UP000199652"/>
    </source>
</evidence>
<evidence type="ECO:0000256" key="8">
    <source>
        <dbReference type="ARBA" id="ARBA00023136"/>
    </source>
</evidence>
<keyword evidence="6 11" id="KW-0812">Transmembrane</keyword>
<name>A0A1H3J391_EUBBA</name>
<keyword evidence="4 10" id="KW-1003">Cell membrane</keyword>
<dbReference type="GO" id="GO:0005886">
    <property type="term" value="C:plasma membrane"/>
    <property type="evidence" value="ECO:0007669"/>
    <property type="project" value="UniProtKB-SubCell"/>
</dbReference>
<comment type="similarity">
    <text evidence="2 10">Belongs to the ABC-4 integral membrane protein family. FtsX subfamily.</text>
</comment>
<dbReference type="AlphaFoldDB" id="A0A1H3J391"/>
<keyword evidence="15" id="KW-1185">Reference proteome</keyword>
<feature type="domain" description="FtsX extracellular" evidence="13">
    <location>
        <begin position="69"/>
        <end position="158"/>
    </location>
</feature>
<evidence type="ECO:0000256" key="7">
    <source>
        <dbReference type="ARBA" id="ARBA00022989"/>
    </source>
</evidence>
<feature type="domain" description="ABC3 transporter permease C-terminal" evidence="12">
    <location>
        <begin position="188"/>
        <end position="308"/>
    </location>
</feature>
<accession>A0A1H3J391</accession>
<dbReference type="RefSeq" id="WP_242873584.1">
    <property type="nucleotide sequence ID" value="NZ_FNOU01000026.1"/>
</dbReference>
<organism evidence="14 15">
    <name type="scientific">Eubacterium barkeri</name>
    <name type="common">Clostridium barkeri</name>
    <dbReference type="NCBI Taxonomy" id="1528"/>
    <lineage>
        <taxon>Bacteria</taxon>
        <taxon>Bacillati</taxon>
        <taxon>Bacillota</taxon>
        <taxon>Clostridia</taxon>
        <taxon>Eubacteriales</taxon>
        <taxon>Eubacteriaceae</taxon>
        <taxon>Eubacterium</taxon>
    </lineage>
</organism>
<evidence type="ECO:0000256" key="5">
    <source>
        <dbReference type="ARBA" id="ARBA00022618"/>
    </source>
</evidence>
<evidence type="ECO:0000259" key="13">
    <source>
        <dbReference type="Pfam" id="PF18075"/>
    </source>
</evidence>
<keyword evidence="8 10" id="KW-0472">Membrane</keyword>
<dbReference type="Pfam" id="PF18075">
    <property type="entry name" value="FtsX_ECD"/>
    <property type="match status" value="1"/>
</dbReference>
<evidence type="ECO:0000259" key="12">
    <source>
        <dbReference type="Pfam" id="PF02687"/>
    </source>
</evidence>
<evidence type="ECO:0000256" key="4">
    <source>
        <dbReference type="ARBA" id="ARBA00022475"/>
    </source>
</evidence>
<dbReference type="NCBIfam" id="NF038347">
    <property type="entry name" value="FtsX_Gpos"/>
    <property type="match status" value="1"/>
</dbReference>
<evidence type="ECO:0000256" key="3">
    <source>
        <dbReference type="ARBA" id="ARBA00021907"/>
    </source>
</evidence>
<evidence type="ECO:0000256" key="11">
    <source>
        <dbReference type="SAM" id="Phobius"/>
    </source>
</evidence>
<dbReference type="InterPro" id="IPR040690">
    <property type="entry name" value="FtsX_ECD"/>
</dbReference>
<comment type="subcellular location">
    <subcellularLocation>
        <location evidence="1">Cell membrane</location>
        <topology evidence="1">Multi-pass membrane protein</topology>
    </subcellularLocation>
</comment>
<dbReference type="STRING" id="1528.SAMN04488579_12635"/>
<dbReference type="PANTHER" id="PTHR47755">
    <property type="entry name" value="CELL DIVISION PROTEIN FTSX"/>
    <property type="match status" value="1"/>
</dbReference>
<gene>
    <name evidence="14" type="ORF">SAMN04488579_12635</name>
</gene>
<dbReference type="Gene3D" id="3.30.70.3040">
    <property type="match status" value="1"/>
</dbReference>
<reference evidence="15" key="1">
    <citation type="submission" date="2016-10" db="EMBL/GenBank/DDBJ databases">
        <authorList>
            <person name="Varghese N."/>
            <person name="Submissions S."/>
        </authorList>
    </citation>
    <scope>NUCLEOTIDE SEQUENCE [LARGE SCALE GENOMIC DNA]</scope>
    <source>
        <strain evidence="15">VPI 5359</strain>
    </source>
</reference>
<evidence type="ECO:0000256" key="6">
    <source>
        <dbReference type="ARBA" id="ARBA00022692"/>
    </source>
</evidence>
<dbReference type="EMBL" id="FNOU01000026">
    <property type="protein sequence ID" value="SDY33654.1"/>
    <property type="molecule type" value="Genomic_DNA"/>
</dbReference>
<evidence type="ECO:0000256" key="10">
    <source>
        <dbReference type="PIRNR" id="PIRNR003097"/>
    </source>
</evidence>
<feature type="transmembrane region" description="Helical" evidence="11">
    <location>
        <begin position="181"/>
        <end position="205"/>
    </location>
</feature>
<keyword evidence="7 11" id="KW-1133">Transmembrane helix</keyword>
<feature type="transmembrane region" description="Helical" evidence="11">
    <location>
        <begin position="35"/>
        <end position="56"/>
    </location>
</feature>
<dbReference type="Proteomes" id="UP000199652">
    <property type="component" value="Unassembled WGS sequence"/>
</dbReference>
<dbReference type="PIRSF" id="PIRSF003097">
    <property type="entry name" value="FtsX"/>
    <property type="match status" value="1"/>
</dbReference>
<dbReference type="InterPro" id="IPR058204">
    <property type="entry name" value="FtsX_firmicutes-type"/>
</dbReference>
<dbReference type="Pfam" id="PF02687">
    <property type="entry name" value="FtsX"/>
    <property type="match status" value="1"/>
</dbReference>
<dbReference type="PANTHER" id="PTHR47755:SF1">
    <property type="entry name" value="CELL DIVISION PROTEIN FTSX"/>
    <property type="match status" value="1"/>
</dbReference>
<evidence type="ECO:0000256" key="2">
    <source>
        <dbReference type="ARBA" id="ARBA00007379"/>
    </source>
</evidence>
<keyword evidence="9 10" id="KW-0131">Cell cycle</keyword>
<protein>
    <recommendedName>
        <fullName evidence="3 10">Cell division protein FtsX</fullName>
    </recommendedName>
</protein>
<evidence type="ECO:0000313" key="14">
    <source>
        <dbReference type="EMBL" id="SDY33654.1"/>
    </source>
</evidence>
<proteinExistence type="inferred from homology"/>
<feature type="transmembrane region" description="Helical" evidence="11">
    <location>
        <begin position="280"/>
        <end position="305"/>
    </location>
</feature>
<evidence type="ECO:0000256" key="1">
    <source>
        <dbReference type="ARBA" id="ARBA00004651"/>
    </source>
</evidence>
<evidence type="ECO:0000256" key="9">
    <source>
        <dbReference type="ARBA" id="ARBA00023306"/>
    </source>
</evidence>
<feature type="transmembrane region" description="Helical" evidence="11">
    <location>
        <begin position="239"/>
        <end position="260"/>
    </location>
</feature>
<dbReference type="GO" id="GO:0051301">
    <property type="term" value="P:cell division"/>
    <property type="evidence" value="ECO:0007669"/>
    <property type="project" value="UniProtKB-KW"/>
</dbReference>
<comment type="function">
    <text evidence="10">Part of the ABC transporter FtsEX involved in asymmetric cellular division facilitating the initiation of sporulation.</text>
</comment>
<sequence length="311" mass="34763">MAGKGNQREFQIFSFLKSVFRDTTQSIERNNLMSMASVLSVVAALIILGIFVIFSVNLEQITKNVESALELKVFLKSDITQEQQLSLETELKKSSDITEITYQSADDALKEFSDSLEGYAGLLSGYSSNNNPMQASFTIKVTSSDKIKDVKAYAEGLTNKGVDYVKYGEEYVDALMKFSRFSNIFCLVMLIVLTLVSIFIIYNTIKLTCFARRREIRVMRYVGAADWYIRTPFVLEGTFLGCIGALAAMLVIRTGYYFIIAYVNHSVYIPMDTALVSPSLLMGPISLFCMLYGVVIGSCGSLFSIRKYLDA</sequence>
<keyword evidence="5 10" id="KW-0132">Cell division</keyword>
<dbReference type="InterPro" id="IPR003838">
    <property type="entry name" value="ABC3_permease_C"/>
</dbReference>